<dbReference type="EMBL" id="AEJB01000103">
    <property type="protein sequence ID" value="ELP70199.1"/>
    <property type="molecule type" value="Genomic_DNA"/>
</dbReference>
<name>L7FG97_STRT8</name>
<protein>
    <submittedName>
        <fullName evidence="1">Uncharacterized protein</fullName>
    </submittedName>
</protein>
<accession>L7FG97</accession>
<dbReference type="PATRIC" id="fig|698760.3.peg.1176"/>
<dbReference type="Proteomes" id="UP000010931">
    <property type="component" value="Unassembled WGS sequence"/>
</dbReference>
<gene>
    <name evidence="1" type="ORF">STRTUCAR8_10117</name>
</gene>
<sequence length="44" mass="4728">MPWQRVPFPADEALVVAPAGLNVRLGAGVRHHSEGRRRAGAPDL</sequence>
<dbReference type="AlphaFoldDB" id="L7FG97"/>
<evidence type="ECO:0000313" key="2">
    <source>
        <dbReference type="Proteomes" id="UP000010931"/>
    </source>
</evidence>
<keyword evidence="2" id="KW-1185">Reference proteome</keyword>
<reference evidence="1 2" key="1">
    <citation type="journal article" date="2011" name="Plasmid">
        <title>Streptomyces turgidiscabies Car8 contains a modular pathogenicity island that shares virulence genes with other actinobacterial plant pathogens.</title>
        <authorList>
            <person name="Huguet-Tapia J.C."/>
            <person name="Badger J.H."/>
            <person name="Loria R."/>
            <person name="Pettis G.S."/>
        </authorList>
    </citation>
    <scope>NUCLEOTIDE SEQUENCE [LARGE SCALE GENOMIC DNA]</scope>
    <source>
        <strain evidence="1 2">Car8</strain>
    </source>
</reference>
<proteinExistence type="predicted"/>
<evidence type="ECO:0000313" key="1">
    <source>
        <dbReference type="EMBL" id="ELP70199.1"/>
    </source>
</evidence>
<organism evidence="1 2">
    <name type="scientific">Streptomyces turgidiscabies (strain Car8)</name>
    <dbReference type="NCBI Taxonomy" id="698760"/>
    <lineage>
        <taxon>Bacteria</taxon>
        <taxon>Bacillati</taxon>
        <taxon>Actinomycetota</taxon>
        <taxon>Actinomycetes</taxon>
        <taxon>Kitasatosporales</taxon>
        <taxon>Streptomycetaceae</taxon>
        <taxon>Streptomyces</taxon>
    </lineage>
</organism>
<comment type="caution">
    <text evidence="1">The sequence shown here is derived from an EMBL/GenBank/DDBJ whole genome shotgun (WGS) entry which is preliminary data.</text>
</comment>